<evidence type="ECO:0000313" key="2">
    <source>
        <dbReference type="EMBL" id="SUU88797.1"/>
    </source>
</evidence>
<accession>A0A380WIK0</accession>
<dbReference type="InterPro" id="IPR011990">
    <property type="entry name" value="TPR-like_helical_dom_sf"/>
</dbReference>
<reference evidence="2 3" key="1">
    <citation type="submission" date="2018-06" db="EMBL/GenBank/DDBJ databases">
        <authorList>
            <consortium name="Pathogen Informatics"/>
            <person name="Doyle S."/>
        </authorList>
    </citation>
    <scope>NUCLEOTIDE SEQUENCE [LARGE SCALE GENOMIC DNA]</scope>
    <source>
        <strain evidence="2 3">NCTC10684</strain>
    </source>
</reference>
<dbReference type="GO" id="GO:0008233">
    <property type="term" value="F:peptidase activity"/>
    <property type="evidence" value="ECO:0007669"/>
    <property type="project" value="UniProtKB-KW"/>
</dbReference>
<proteinExistence type="predicted"/>
<keyword evidence="1" id="KW-0812">Transmembrane</keyword>
<evidence type="ECO:0000256" key="1">
    <source>
        <dbReference type="SAM" id="Phobius"/>
    </source>
</evidence>
<dbReference type="AlphaFoldDB" id="A0A380WIK0"/>
<dbReference type="EMBL" id="UFSM01000001">
    <property type="protein sequence ID" value="SUU88797.1"/>
    <property type="molecule type" value="Genomic_DNA"/>
</dbReference>
<name>A0A380WIK0_AMIAI</name>
<dbReference type="Gene3D" id="1.25.40.10">
    <property type="entry name" value="Tetratricopeptide repeat domain"/>
    <property type="match status" value="1"/>
</dbReference>
<sequence length="589" mass="63333">MVASTPAAPAVREALERLVASETFGRSDRARKLLRYIVERELAGEAERLKGFAIAVDVFGKDAEFDSATDAVVRVQAGRLRELLAHYYAAEGSNDPIRIGIPRGSYVPTYETLAELPPASPRSAEAQHNGSVAVLARAETGLAENEPHHGEEVQVDPGYSGTSVKRQLRYFWAAMALVIVMLGILVFRNIGGPIGFEVAGLGSSRGSAASVNDSVDQLPAMHIHSSSEGGETARVATVLRTALSGFDTIDLIARERSDTVRRADATDFDFTVETGPSAGSVLVELQHMASGRILLSRVLSPQEISPEVIDDRIADIVSSAIPASGMIYSFIEQNGLQRGLTACLLLSGAYYMDQNATKHRAAYQCMEDLSKRSAKSPVVYAELASLQLEAVTDNYPYPTNATTEGAYALAHSAVQMGSTSPYAHRAFGYLQSRAGDRTEAIRWIRKAYELNTYDLTMAASYGYALILGGSYSDGVPIMKRAVESASAHPGWWDYGLFLGEFMLGNRYAAARAASALATNKKPHYVAARLIAASFVGDSKQASELSKEIANRYPAFANDPAATFTKGKYPAELTKALTKALRAAGLGHQT</sequence>
<evidence type="ECO:0000313" key="3">
    <source>
        <dbReference type="Proteomes" id="UP000254701"/>
    </source>
</evidence>
<dbReference type="SUPFAM" id="SSF48452">
    <property type="entry name" value="TPR-like"/>
    <property type="match status" value="1"/>
</dbReference>
<protein>
    <submittedName>
        <fullName evidence="2">Zn-dependent protease, contains TPR repeats</fullName>
    </submittedName>
</protein>
<dbReference type="Proteomes" id="UP000254701">
    <property type="component" value="Unassembled WGS sequence"/>
</dbReference>
<keyword evidence="2" id="KW-0378">Hydrolase</keyword>
<gene>
    <name evidence="2" type="ORF">NCTC10684_02026</name>
</gene>
<keyword evidence="2" id="KW-0645">Protease</keyword>
<keyword evidence="1" id="KW-1133">Transmembrane helix</keyword>
<dbReference type="GO" id="GO:0006508">
    <property type="term" value="P:proteolysis"/>
    <property type="evidence" value="ECO:0007669"/>
    <property type="project" value="UniProtKB-KW"/>
</dbReference>
<feature type="transmembrane region" description="Helical" evidence="1">
    <location>
        <begin position="170"/>
        <end position="187"/>
    </location>
</feature>
<keyword evidence="1" id="KW-0472">Membrane</keyword>
<organism evidence="2 3">
    <name type="scientific">Aminobacter aminovorans</name>
    <name type="common">Chelatobacter heintzii</name>
    <dbReference type="NCBI Taxonomy" id="83263"/>
    <lineage>
        <taxon>Bacteria</taxon>
        <taxon>Pseudomonadati</taxon>
        <taxon>Pseudomonadota</taxon>
        <taxon>Alphaproteobacteria</taxon>
        <taxon>Hyphomicrobiales</taxon>
        <taxon>Phyllobacteriaceae</taxon>
        <taxon>Aminobacter</taxon>
    </lineage>
</organism>
<dbReference type="RefSeq" id="WP_165915832.1">
    <property type="nucleotide sequence ID" value="NZ_BAAAVY010000019.1"/>
</dbReference>